<keyword evidence="8" id="KW-0809">Transit peptide</keyword>
<keyword evidence="3" id="KW-0698">rRNA processing</keyword>
<evidence type="ECO:0000256" key="6">
    <source>
        <dbReference type="ARBA" id="ARBA00022691"/>
    </source>
</evidence>
<dbReference type="InterPro" id="IPR029063">
    <property type="entry name" value="SAM-dependent_MTases_sf"/>
</dbReference>
<evidence type="ECO:0000256" key="7">
    <source>
        <dbReference type="ARBA" id="ARBA00022884"/>
    </source>
</evidence>
<evidence type="ECO:0000256" key="11">
    <source>
        <dbReference type="ARBA" id="ARBA00023163"/>
    </source>
</evidence>
<evidence type="ECO:0000256" key="4">
    <source>
        <dbReference type="ARBA" id="ARBA00022603"/>
    </source>
</evidence>
<dbReference type="GO" id="GO:0034246">
    <property type="term" value="F:mitochondrial transcription factor activity"/>
    <property type="evidence" value="ECO:0007669"/>
    <property type="project" value="TreeGrafter"/>
</dbReference>
<dbReference type="PIRSF" id="PIRSF027833">
    <property type="entry name" value="MtTFB2"/>
    <property type="match status" value="1"/>
</dbReference>
<reference evidence="15 16" key="1">
    <citation type="journal article" date="2010" name="Science">
        <title>Genomic comparison of the ants Camponotus floridanus and Harpegnathos saltator.</title>
        <authorList>
            <person name="Bonasio R."/>
            <person name="Zhang G."/>
            <person name="Ye C."/>
            <person name="Mutti N.S."/>
            <person name="Fang X."/>
            <person name="Qin N."/>
            <person name="Donahue G."/>
            <person name="Yang P."/>
            <person name="Li Q."/>
            <person name="Li C."/>
            <person name="Zhang P."/>
            <person name="Huang Z."/>
            <person name="Berger S.L."/>
            <person name="Reinberg D."/>
            <person name="Wang J."/>
            <person name="Liebig J."/>
        </authorList>
    </citation>
    <scope>NUCLEOTIDE SEQUENCE [LARGE SCALE GENOMIC DNA]</scope>
    <source>
        <strain evidence="15 16">R22 G/1</strain>
    </source>
</reference>
<evidence type="ECO:0000256" key="14">
    <source>
        <dbReference type="ARBA" id="ARBA00032796"/>
    </source>
</evidence>
<keyword evidence="11" id="KW-0804">Transcription</keyword>
<dbReference type="OrthoDB" id="9895503at2759"/>
<dbReference type="SUPFAM" id="SSF53335">
    <property type="entry name" value="S-adenosyl-L-methionine-dependent methyltransferases"/>
    <property type="match status" value="1"/>
</dbReference>
<keyword evidence="6" id="KW-0949">S-adenosyl-L-methionine</keyword>
<dbReference type="Proteomes" id="UP000008237">
    <property type="component" value="Unassembled WGS sequence"/>
</dbReference>
<sequence>MHPNVLMKTVGNDRNLLYLIDNHAAAEFASMIKDDLLKDTCFVAELNPGVGMLTTELLKADIPLIHLYEENKVFDPILDSLSYTYPGRLDRRRFNLLKINILLHIDKITNRDEMQKVFQGVETKRWENTCMQVIGMTSTMKFIRHVVYSLLFRNSFMTYGRTVFYMAISPTMWHKCTCDNKQNTMYTTLKVLFQLMFDYKLLGKLKRKAFLPWPMKRKKKRRGHRNEILDELDYNEMFVVKLEPKGDMYSILSQEDWIIFWYFVRHTMRRRSNRVILEIEKWIPDSGVKIIAQFNHTIFTEFGDLTPDEFLKLFKEFQSWPEYKTSSFLDSMKDALSMFDEPAVLQLYAKQNNMQDQS</sequence>
<dbReference type="FunCoup" id="E2BCN1">
    <property type="interactions" value="323"/>
</dbReference>
<evidence type="ECO:0000256" key="13">
    <source>
        <dbReference type="ARBA" id="ARBA00031609"/>
    </source>
</evidence>
<dbReference type="EMBL" id="GL447336">
    <property type="protein sequence ID" value="EFN86541.1"/>
    <property type="molecule type" value="Genomic_DNA"/>
</dbReference>
<evidence type="ECO:0000256" key="10">
    <source>
        <dbReference type="ARBA" id="ARBA00023128"/>
    </source>
</evidence>
<keyword evidence="16" id="KW-1185">Reference proteome</keyword>
<evidence type="ECO:0000256" key="1">
    <source>
        <dbReference type="ARBA" id="ARBA00004173"/>
    </source>
</evidence>
<keyword evidence="10" id="KW-0496">Mitochondrion</keyword>
<evidence type="ECO:0000313" key="16">
    <source>
        <dbReference type="Proteomes" id="UP000008237"/>
    </source>
</evidence>
<evidence type="ECO:0000256" key="2">
    <source>
        <dbReference type="ARBA" id="ARBA00018369"/>
    </source>
</evidence>
<evidence type="ECO:0000256" key="8">
    <source>
        <dbReference type="ARBA" id="ARBA00022946"/>
    </source>
</evidence>
<organism evidence="16">
    <name type="scientific">Harpegnathos saltator</name>
    <name type="common">Jerdon's jumping ant</name>
    <dbReference type="NCBI Taxonomy" id="610380"/>
    <lineage>
        <taxon>Eukaryota</taxon>
        <taxon>Metazoa</taxon>
        <taxon>Ecdysozoa</taxon>
        <taxon>Arthropoda</taxon>
        <taxon>Hexapoda</taxon>
        <taxon>Insecta</taxon>
        <taxon>Pterygota</taxon>
        <taxon>Neoptera</taxon>
        <taxon>Endopterygota</taxon>
        <taxon>Hymenoptera</taxon>
        <taxon>Apocrita</taxon>
        <taxon>Aculeata</taxon>
        <taxon>Formicoidea</taxon>
        <taxon>Formicidae</taxon>
        <taxon>Ponerinae</taxon>
        <taxon>Ponerini</taxon>
        <taxon>Harpegnathos</taxon>
    </lineage>
</organism>
<dbReference type="STRING" id="610380.E2BCN1"/>
<evidence type="ECO:0000313" key="15">
    <source>
        <dbReference type="EMBL" id="EFN86541.1"/>
    </source>
</evidence>
<proteinExistence type="predicted"/>
<evidence type="ECO:0000256" key="5">
    <source>
        <dbReference type="ARBA" id="ARBA00022679"/>
    </source>
</evidence>
<evidence type="ECO:0000256" key="3">
    <source>
        <dbReference type="ARBA" id="ARBA00022552"/>
    </source>
</evidence>
<dbReference type="PANTHER" id="PTHR11727:SF13">
    <property type="entry name" value="DIMETHYLADENOSINE TRANSFERASE 2, MITOCHONDRIAL"/>
    <property type="match status" value="1"/>
</dbReference>
<dbReference type="Gene3D" id="3.40.50.150">
    <property type="entry name" value="Vaccinia Virus protein VP39"/>
    <property type="match status" value="1"/>
</dbReference>
<evidence type="ECO:0000256" key="12">
    <source>
        <dbReference type="ARBA" id="ARBA00029708"/>
    </source>
</evidence>
<protein>
    <recommendedName>
        <fullName evidence="2">Dimethyladenosine transferase 2, mitochondrial</fullName>
    </recommendedName>
    <alternativeName>
        <fullName evidence="12">Mitochondrial 12S rRNA dimethylase 2</fullName>
    </alternativeName>
    <alternativeName>
        <fullName evidence="13">Mitochondrial transcription factor B2</fullName>
    </alternativeName>
    <alternativeName>
        <fullName evidence="14">S-adenosylmethionine-6-N', N'-adenosyl(rRNA) dimethyltransferase 2</fullName>
    </alternativeName>
</protein>
<dbReference type="AlphaFoldDB" id="E2BCN1"/>
<gene>
    <name evidence="15" type="ORF">EAI_04379</name>
</gene>
<keyword evidence="9" id="KW-0805">Transcription regulation</keyword>
<dbReference type="PANTHER" id="PTHR11727">
    <property type="entry name" value="DIMETHYLADENOSINE TRANSFERASE"/>
    <property type="match status" value="1"/>
</dbReference>
<name>E2BCN1_HARSA</name>
<dbReference type="InterPro" id="IPR001737">
    <property type="entry name" value="KsgA/Erm"/>
</dbReference>
<dbReference type="OMA" id="QFRQWPE"/>
<dbReference type="GO" id="GO:0005759">
    <property type="term" value="C:mitochondrial matrix"/>
    <property type="evidence" value="ECO:0007669"/>
    <property type="project" value="TreeGrafter"/>
</dbReference>
<accession>E2BCN1</accession>
<comment type="subcellular location">
    <subcellularLocation>
        <location evidence="1">Mitochondrion</location>
    </subcellularLocation>
</comment>
<keyword evidence="5 15" id="KW-0808">Transferase</keyword>
<dbReference type="GO" id="GO:0006391">
    <property type="term" value="P:transcription initiation at mitochondrial promoter"/>
    <property type="evidence" value="ECO:0007669"/>
    <property type="project" value="TreeGrafter"/>
</dbReference>
<evidence type="ECO:0000256" key="9">
    <source>
        <dbReference type="ARBA" id="ARBA00023015"/>
    </source>
</evidence>
<dbReference type="GO" id="GO:0000179">
    <property type="term" value="F:rRNA (adenine-N6,N6-)-dimethyltransferase activity"/>
    <property type="evidence" value="ECO:0007669"/>
    <property type="project" value="TreeGrafter"/>
</dbReference>
<keyword evidence="7" id="KW-0694">RNA-binding</keyword>
<dbReference type="InParanoid" id="E2BCN1"/>
<dbReference type="GO" id="GO:0003723">
    <property type="term" value="F:RNA binding"/>
    <property type="evidence" value="ECO:0007669"/>
    <property type="project" value="UniProtKB-KW"/>
</dbReference>
<keyword evidence="4" id="KW-0489">Methyltransferase</keyword>